<feature type="domain" description="ABC transporter" evidence="1">
    <location>
        <begin position="11"/>
        <end position="82"/>
    </location>
</feature>
<evidence type="ECO:0000313" key="2">
    <source>
        <dbReference type="EMBL" id="KAJ7372890.1"/>
    </source>
</evidence>
<dbReference type="AlphaFoldDB" id="A0A9W9Z0P5"/>
<keyword evidence="2" id="KW-0067">ATP-binding</keyword>
<dbReference type="PANTHER" id="PTHR19229:SF250">
    <property type="entry name" value="ABC TRANSPORTER DOMAIN-CONTAINING PROTEIN-RELATED"/>
    <property type="match status" value="1"/>
</dbReference>
<dbReference type="InterPro" id="IPR003439">
    <property type="entry name" value="ABC_transporter-like_ATP-bd"/>
</dbReference>
<dbReference type="InterPro" id="IPR026082">
    <property type="entry name" value="ABCA"/>
</dbReference>
<sequence length="88" mass="9188">MGSTGSKVAVDELSLNIFKGQITALLGHNGAGKTTTISMLTGLFPPSSGSAHINGKSIITDMDSIRESLGLCPQHNVLFRTADSKRTS</sequence>
<dbReference type="Gene3D" id="3.40.50.300">
    <property type="entry name" value="P-loop containing nucleotide triphosphate hydrolases"/>
    <property type="match status" value="1"/>
</dbReference>
<keyword evidence="2" id="KW-0547">Nucleotide-binding</keyword>
<name>A0A9W9Z0P5_9CNID</name>
<dbReference type="GO" id="GO:0016887">
    <property type="term" value="F:ATP hydrolysis activity"/>
    <property type="evidence" value="ECO:0007669"/>
    <property type="project" value="InterPro"/>
</dbReference>
<organism evidence="2 3">
    <name type="scientific">Desmophyllum pertusum</name>
    <dbReference type="NCBI Taxonomy" id="174260"/>
    <lineage>
        <taxon>Eukaryota</taxon>
        <taxon>Metazoa</taxon>
        <taxon>Cnidaria</taxon>
        <taxon>Anthozoa</taxon>
        <taxon>Hexacorallia</taxon>
        <taxon>Scleractinia</taxon>
        <taxon>Caryophylliina</taxon>
        <taxon>Caryophylliidae</taxon>
        <taxon>Desmophyllum</taxon>
    </lineage>
</organism>
<protein>
    <submittedName>
        <fullName evidence="2">ATP-binding cassette sub- A member 1</fullName>
    </submittedName>
</protein>
<dbReference type="GO" id="GO:0005524">
    <property type="term" value="F:ATP binding"/>
    <property type="evidence" value="ECO:0007669"/>
    <property type="project" value="UniProtKB-KW"/>
</dbReference>
<keyword evidence="3" id="KW-1185">Reference proteome</keyword>
<dbReference type="Pfam" id="PF00005">
    <property type="entry name" value="ABC_tran"/>
    <property type="match status" value="1"/>
</dbReference>
<dbReference type="GO" id="GO:0005319">
    <property type="term" value="F:lipid transporter activity"/>
    <property type="evidence" value="ECO:0007669"/>
    <property type="project" value="TreeGrafter"/>
</dbReference>
<dbReference type="SUPFAM" id="SSF52540">
    <property type="entry name" value="P-loop containing nucleoside triphosphate hydrolases"/>
    <property type="match status" value="1"/>
</dbReference>
<evidence type="ECO:0000259" key="1">
    <source>
        <dbReference type="Pfam" id="PF00005"/>
    </source>
</evidence>
<accession>A0A9W9Z0P5</accession>
<dbReference type="Proteomes" id="UP001163046">
    <property type="component" value="Unassembled WGS sequence"/>
</dbReference>
<comment type="caution">
    <text evidence="2">The sequence shown here is derived from an EMBL/GenBank/DDBJ whole genome shotgun (WGS) entry which is preliminary data.</text>
</comment>
<reference evidence="2" key="1">
    <citation type="submission" date="2023-01" db="EMBL/GenBank/DDBJ databases">
        <title>Genome assembly of the deep-sea coral Lophelia pertusa.</title>
        <authorList>
            <person name="Herrera S."/>
            <person name="Cordes E."/>
        </authorList>
    </citation>
    <scope>NUCLEOTIDE SEQUENCE</scope>
    <source>
        <strain evidence="2">USNM1676648</strain>
        <tissue evidence="2">Polyp</tissue>
    </source>
</reference>
<dbReference type="InterPro" id="IPR027417">
    <property type="entry name" value="P-loop_NTPase"/>
</dbReference>
<evidence type="ECO:0000313" key="3">
    <source>
        <dbReference type="Proteomes" id="UP001163046"/>
    </source>
</evidence>
<dbReference type="GO" id="GO:0016020">
    <property type="term" value="C:membrane"/>
    <property type="evidence" value="ECO:0007669"/>
    <property type="project" value="InterPro"/>
</dbReference>
<dbReference type="EMBL" id="MU826834">
    <property type="protein sequence ID" value="KAJ7372890.1"/>
    <property type="molecule type" value="Genomic_DNA"/>
</dbReference>
<dbReference type="OrthoDB" id="77006at2759"/>
<gene>
    <name evidence="2" type="primary">ABCA1_5</name>
    <name evidence="2" type="ORF">OS493_016819</name>
</gene>
<proteinExistence type="predicted"/>
<dbReference type="PANTHER" id="PTHR19229">
    <property type="entry name" value="ATP-BINDING CASSETTE TRANSPORTER SUBFAMILY A ABCA"/>
    <property type="match status" value="1"/>
</dbReference>
<dbReference type="GO" id="GO:0140359">
    <property type="term" value="F:ABC-type transporter activity"/>
    <property type="evidence" value="ECO:0007669"/>
    <property type="project" value="InterPro"/>
</dbReference>